<evidence type="ECO:0000256" key="7">
    <source>
        <dbReference type="ARBA" id="ARBA00023027"/>
    </source>
</evidence>
<comment type="similarity">
    <text evidence="2 8">Belongs to the zinc-containing alcohol dehydrogenase family.</text>
</comment>
<dbReference type="AlphaFoldDB" id="W9Z715"/>
<evidence type="ECO:0000259" key="10">
    <source>
        <dbReference type="Pfam" id="PF08240"/>
    </source>
</evidence>
<proteinExistence type="inferred from homology"/>
<dbReference type="InterPro" id="IPR013149">
    <property type="entry name" value="ADH-like_C"/>
</dbReference>
<dbReference type="Proteomes" id="UP000030703">
    <property type="component" value="Unassembled WGS sequence"/>
</dbReference>
<evidence type="ECO:0000256" key="8">
    <source>
        <dbReference type="RuleBase" id="RU361277"/>
    </source>
</evidence>
<protein>
    <recommendedName>
        <fullName evidence="3">alcohol dehydrogenase</fullName>
        <ecNumber evidence="3">1.1.1.1</ecNumber>
    </recommendedName>
</protein>
<keyword evidence="7" id="KW-0520">NAD</keyword>
<dbReference type="SUPFAM" id="SSF50129">
    <property type="entry name" value="GroES-like"/>
    <property type="match status" value="1"/>
</dbReference>
<dbReference type="Pfam" id="PF00107">
    <property type="entry name" value="ADH_zinc_N"/>
    <property type="match status" value="1"/>
</dbReference>
<gene>
    <name evidence="11" type="ORF">FOMG_19226</name>
</gene>
<dbReference type="Gene3D" id="3.40.50.720">
    <property type="entry name" value="NAD(P)-binding Rossmann-like Domain"/>
    <property type="match status" value="1"/>
</dbReference>
<feature type="domain" description="Alcohol dehydrogenase-like C-terminal" evidence="9">
    <location>
        <begin position="224"/>
        <end position="353"/>
    </location>
</feature>
<evidence type="ECO:0000256" key="1">
    <source>
        <dbReference type="ARBA" id="ARBA00001947"/>
    </source>
</evidence>
<evidence type="ECO:0000259" key="9">
    <source>
        <dbReference type="Pfam" id="PF00107"/>
    </source>
</evidence>
<dbReference type="VEuPathDB" id="FungiDB:FOMG_19226"/>
<name>W9Z715_FUSOX</name>
<dbReference type="InterPro" id="IPR036291">
    <property type="entry name" value="NAD(P)-bd_dom_sf"/>
</dbReference>
<dbReference type="InterPro" id="IPR013154">
    <property type="entry name" value="ADH-like_N"/>
</dbReference>
<evidence type="ECO:0000256" key="6">
    <source>
        <dbReference type="ARBA" id="ARBA00023002"/>
    </source>
</evidence>
<dbReference type="EMBL" id="JH659547">
    <property type="protein sequence ID" value="EXK24028.1"/>
    <property type="molecule type" value="Genomic_DNA"/>
</dbReference>
<evidence type="ECO:0000256" key="5">
    <source>
        <dbReference type="ARBA" id="ARBA00022833"/>
    </source>
</evidence>
<dbReference type="PROSITE" id="PS00059">
    <property type="entry name" value="ADH_ZINC"/>
    <property type="match status" value="1"/>
</dbReference>
<dbReference type="SUPFAM" id="SSF51735">
    <property type="entry name" value="NAD(P)-binding Rossmann-fold domains"/>
    <property type="match status" value="1"/>
</dbReference>
<dbReference type="InterPro" id="IPR011032">
    <property type="entry name" value="GroES-like_sf"/>
</dbReference>
<reference evidence="11" key="2">
    <citation type="submission" date="2012-05" db="EMBL/GenBank/DDBJ databases">
        <title>Annotation of the Genome Sequence of Fusarium oxysporum f. sp. melonis 26406.</title>
        <authorList>
            <consortium name="The Broad Institute Genomics Platform"/>
            <person name="Ma L.-J."/>
            <person name="Corby-Kistler H."/>
            <person name="Broz K."/>
            <person name="Gale L.R."/>
            <person name="Jonkers W."/>
            <person name="O'Donnell K."/>
            <person name="Ploetz R."/>
            <person name="Steinberg C."/>
            <person name="Schwartz D.C."/>
            <person name="VanEtten H."/>
            <person name="Zhou S."/>
            <person name="Young S.K."/>
            <person name="Zeng Q."/>
            <person name="Gargeya S."/>
            <person name="Fitzgerald M."/>
            <person name="Abouelleil A."/>
            <person name="Alvarado L."/>
            <person name="Chapman S.B."/>
            <person name="Gainer-Dewar J."/>
            <person name="Goldberg J."/>
            <person name="Griggs A."/>
            <person name="Gujja S."/>
            <person name="Hansen M."/>
            <person name="Howarth C."/>
            <person name="Imamovic A."/>
            <person name="Ireland A."/>
            <person name="Larimer J."/>
            <person name="McCowan C."/>
            <person name="Murphy C."/>
            <person name="Pearson M."/>
            <person name="Poon T.W."/>
            <person name="Priest M."/>
            <person name="Roberts A."/>
            <person name="Saif S."/>
            <person name="Shea T."/>
            <person name="Sykes S."/>
            <person name="Wortman J."/>
            <person name="Nusbaum C."/>
            <person name="Birren B."/>
        </authorList>
    </citation>
    <scope>NUCLEOTIDE SEQUENCE</scope>
    <source>
        <strain evidence="11">26406</strain>
    </source>
</reference>
<evidence type="ECO:0000256" key="2">
    <source>
        <dbReference type="ARBA" id="ARBA00008072"/>
    </source>
</evidence>
<feature type="domain" description="Alcohol dehydrogenase-like N-terminal" evidence="10">
    <location>
        <begin position="72"/>
        <end position="183"/>
    </location>
</feature>
<comment type="cofactor">
    <cofactor evidence="1 8">
        <name>Zn(2+)</name>
        <dbReference type="ChEBI" id="CHEBI:29105"/>
    </cofactor>
</comment>
<dbReference type="CDD" id="cd08297">
    <property type="entry name" value="CAD3"/>
    <property type="match status" value="1"/>
</dbReference>
<dbReference type="GO" id="GO:0005737">
    <property type="term" value="C:cytoplasm"/>
    <property type="evidence" value="ECO:0007669"/>
    <property type="project" value="TreeGrafter"/>
</dbReference>
<dbReference type="Pfam" id="PF08240">
    <property type="entry name" value="ADH_N"/>
    <property type="match status" value="1"/>
</dbReference>
<evidence type="ECO:0000256" key="3">
    <source>
        <dbReference type="ARBA" id="ARBA00013190"/>
    </source>
</evidence>
<evidence type="ECO:0000313" key="11">
    <source>
        <dbReference type="EMBL" id="EXK24028.1"/>
    </source>
</evidence>
<dbReference type="FunFam" id="3.40.50.720:FF:000039">
    <property type="entry name" value="Alcohol dehydrogenase AdhP"/>
    <property type="match status" value="1"/>
</dbReference>
<dbReference type="HOGENOM" id="CLU_026673_20_1_1"/>
<dbReference type="PANTHER" id="PTHR42940">
    <property type="entry name" value="ALCOHOL DEHYDROGENASE 1-RELATED"/>
    <property type="match status" value="1"/>
</dbReference>
<dbReference type="GO" id="GO:0008270">
    <property type="term" value="F:zinc ion binding"/>
    <property type="evidence" value="ECO:0007669"/>
    <property type="project" value="InterPro"/>
</dbReference>
<reference evidence="11" key="1">
    <citation type="submission" date="2012-04" db="EMBL/GenBank/DDBJ databases">
        <title>The Genome Sequence of Fusarium oxysporum melonis.</title>
        <authorList>
            <consortium name="The Broad Institute Genome Sequencing Platform"/>
            <person name="Ma L.-J."/>
            <person name="Gale L.R."/>
            <person name="Schwartz D.C."/>
            <person name="Zhou S."/>
            <person name="Corby-Kistler H."/>
            <person name="Young S.K."/>
            <person name="Zeng Q."/>
            <person name="Gargeya S."/>
            <person name="Fitzgerald M."/>
            <person name="Haas B."/>
            <person name="Abouelleil A."/>
            <person name="Alvarado L."/>
            <person name="Arachchi H.M."/>
            <person name="Berlin A."/>
            <person name="Brown A."/>
            <person name="Chapman S.B."/>
            <person name="Chen Z."/>
            <person name="Dunbar C."/>
            <person name="Freedman E."/>
            <person name="Gearin G."/>
            <person name="Goldberg J."/>
            <person name="Griggs A."/>
            <person name="Gujja S."/>
            <person name="Heiman D."/>
            <person name="Howarth C."/>
            <person name="Larson L."/>
            <person name="Lui A."/>
            <person name="MacDonald P.J.P."/>
            <person name="Montmayeur A."/>
            <person name="Murphy C."/>
            <person name="Neiman D."/>
            <person name="Pearson M."/>
            <person name="Priest M."/>
            <person name="Roberts A."/>
            <person name="Saif S."/>
            <person name="Shea T."/>
            <person name="Shenoy N."/>
            <person name="Sisk P."/>
            <person name="Stolte C."/>
            <person name="Sykes S."/>
            <person name="Wortman J."/>
            <person name="Nusbaum C."/>
            <person name="Birren B."/>
        </authorList>
    </citation>
    <scope>NUCLEOTIDE SEQUENCE</scope>
    <source>
        <strain evidence="11">26406</strain>
    </source>
</reference>
<sequence>MWALLCFIKRSKSSSIFLPSQAFSLFTTARHYLLLIPPTMVSFNIPIEQWAQVRQRPGGSVIYEKVPVQMPGPDEVLVNVKYSGVCHTNLHTMMAELLPKRKTPLVGGHEGTGVVVAKGELVTDLEVGDHAGIKWLNGSCLTCTFCLQGDEQLCLQPLLSGYNVDGTFQQYAIAKAAHITRIPTGCSLEDVCPILCTGLTVYKGLKESGVRPGQYAAIVGAGSGLGCFALQYAKAMGIHSIAIDTGSGKSQTCTDLGAVAFIDFEKSPDIDGDIRAAVPDGLGPHAIIMLATHEELFEHASKYVRSHGSVVYIGIQDHVHLEAPILDTAVRMVGIGGSNVGNRQDAAEAVELFRLGLIKAPHKLIGLSQLQDVYDLTLKDEFMDRYVVDTSK</sequence>
<keyword evidence="4 8" id="KW-0479">Metal-binding</keyword>
<dbReference type="Gene3D" id="3.90.180.10">
    <property type="entry name" value="Medium-chain alcohol dehydrogenases, catalytic domain"/>
    <property type="match status" value="1"/>
</dbReference>
<keyword evidence="6" id="KW-0560">Oxidoreductase</keyword>
<dbReference type="PANTHER" id="PTHR42940:SF3">
    <property type="entry name" value="ALCOHOL DEHYDROGENASE 1-RELATED"/>
    <property type="match status" value="1"/>
</dbReference>
<accession>W9Z715</accession>
<keyword evidence="5 8" id="KW-0862">Zinc</keyword>
<dbReference type="EC" id="1.1.1.1" evidence="3"/>
<dbReference type="GO" id="GO:0004022">
    <property type="term" value="F:alcohol dehydrogenase (NAD+) activity"/>
    <property type="evidence" value="ECO:0007669"/>
    <property type="project" value="UniProtKB-EC"/>
</dbReference>
<dbReference type="InterPro" id="IPR002328">
    <property type="entry name" value="ADH_Zn_CS"/>
</dbReference>
<organism evidence="11">
    <name type="scientific">Fusarium oxysporum f. sp. melonis 26406</name>
    <dbReference type="NCBI Taxonomy" id="1089452"/>
    <lineage>
        <taxon>Eukaryota</taxon>
        <taxon>Fungi</taxon>
        <taxon>Dikarya</taxon>
        <taxon>Ascomycota</taxon>
        <taxon>Pezizomycotina</taxon>
        <taxon>Sordariomycetes</taxon>
        <taxon>Hypocreomycetidae</taxon>
        <taxon>Hypocreales</taxon>
        <taxon>Nectriaceae</taxon>
        <taxon>Fusarium</taxon>
        <taxon>Fusarium oxysporum species complex</taxon>
    </lineage>
</organism>
<evidence type="ECO:0000256" key="4">
    <source>
        <dbReference type="ARBA" id="ARBA00022723"/>
    </source>
</evidence>